<dbReference type="Proteomes" id="UP000000739">
    <property type="component" value="Chromosome"/>
</dbReference>
<dbReference type="HOGENOM" id="CLU_279625_0_0_7"/>
<dbReference type="PROSITE" id="PS51257">
    <property type="entry name" value="PROKAR_LIPOPROTEIN"/>
    <property type="match status" value="1"/>
</dbReference>
<accession>B8FF07</accession>
<dbReference type="SUPFAM" id="SSF49464">
    <property type="entry name" value="Carboxypeptidase regulatory domain-like"/>
    <property type="match status" value="1"/>
</dbReference>
<dbReference type="NCBIfam" id="TIGR02276">
    <property type="entry name" value="beta_rpt_yvtn"/>
    <property type="match status" value="1"/>
</dbReference>
<dbReference type="GO" id="GO:0030246">
    <property type="term" value="F:carbohydrate binding"/>
    <property type="evidence" value="ECO:0007669"/>
    <property type="project" value="InterPro"/>
</dbReference>
<dbReference type="eggNOG" id="COG3391">
    <property type="taxonomic scope" value="Bacteria"/>
</dbReference>
<dbReference type="InterPro" id="IPR003961">
    <property type="entry name" value="FN3_dom"/>
</dbReference>
<dbReference type="KEGG" id="dal:Dalk_2130"/>
<dbReference type="AlphaFoldDB" id="B8FF07"/>
<dbReference type="Gene3D" id="2.60.40.1120">
    <property type="entry name" value="Carboxypeptidase-like, regulatory domain"/>
    <property type="match status" value="4"/>
</dbReference>
<keyword evidence="3" id="KW-1185">Reference proteome</keyword>
<dbReference type="InterPro" id="IPR015943">
    <property type="entry name" value="WD40/YVTN_repeat-like_dom_sf"/>
</dbReference>
<dbReference type="SUPFAM" id="SSF49265">
    <property type="entry name" value="Fibronectin type III"/>
    <property type="match status" value="1"/>
</dbReference>
<evidence type="ECO:0000313" key="2">
    <source>
        <dbReference type="EMBL" id="ACL03824.1"/>
    </source>
</evidence>
<dbReference type="Pfam" id="PF00041">
    <property type="entry name" value="fn3"/>
    <property type="match status" value="1"/>
</dbReference>
<dbReference type="SUPFAM" id="SSF51004">
    <property type="entry name" value="C-terminal (heme d1) domain of cytochrome cd1-nitrite reductase"/>
    <property type="match status" value="1"/>
</dbReference>
<dbReference type="Gene3D" id="2.60.40.10">
    <property type="entry name" value="Immunoglobulins"/>
    <property type="match status" value="1"/>
</dbReference>
<name>B8FF07_DESAL</name>
<dbReference type="InterPro" id="IPR051200">
    <property type="entry name" value="Host-pathogen_enzymatic-act"/>
</dbReference>
<dbReference type="PANTHER" id="PTHR47197:SF3">
    <property type="entry name" value="DIHYDRO-HEME D1 DEHYDROGENASE"/>
    <property type="match status" value="1"/>
</dbReference>
<dbReference type="EMBL" id="CP001322">
    <property type="protein sequence ID" value="ACL03824.1"/>
    <property type="molecule type" value="Genomic_DNA"/>
</dbReference>
<dbReference type="InterPro" id="IPR036116">
    <property type="entry name" value="FN3_sf"/>
</dbReference>
<protein>
    <submittedName>
        <fullName evidence="2">Fibronectin type III domain protein</fullName>
    </submittedName>
</protein>
<dbReference type="SUPFAM" id="SSF49452">
    <property type="entry name" value="Starch-binding domain-like"/>
    <property type="match status" value="3"/>
</dbReference>
<sequence length="1126" mass="119777">MKHKYGCNPISVILACFIFLIHCGTAFSGSITCSFSVPAKKQDGISLPLPGTNASAGASNSGSSDSSGGLSGGDGGSDYSIYYGNLLTNYYTGVVNLNQQTIEIDDLPDGTYDVVIYFKSASGQKYEVTIENVTVSQDGTTDLGEITLLEPGAITGSVSYQGLDENLDDVPLAYVHVLEFIPSEPDENKTLPDWLNEWALTMTNAEGNFTLNNVPPGTYTIAVTPLNSSSPAYGTEIIADVVVEAGETVNATPLTPVELKPAEGTLSGIAYLSDQGPEGDNSGIFVKASSTSGGKLSYLQMTNESGEYDFGNIPNGEYRLEFYHAGYKQVYKEASVSGSPCTIEAATLFLGTRKICGTVSLQGAGLGLWGDINRSNTISSEDAECGLKLLTGLSEQNQEYGRLDTDGPVGLPDVIYSMQTDQGLRPLISRLDGTLVAVSGTSLIAVTDVDGSFTIEQVPSNSEGAYDYNIVVMADGYQVEKVAVTASSTCSHDSLVVDLEAYEASSLPSGVSCGSITGQVNLQNSPDASEIRVALDDRALVPVDDQGWFTFTDVDPGIHEIQYTCSGYKPVRTTQILVTSGSMTTVSNVILTSKYGVVKGNIVLEGNDSLSNVDIKIGPSAAQVSADAPDSDGNFQLKVPENFNFFTDEKCVVDQNNPDTCTSYEDYTLTISAGTDYQEYVLTGLNVPAGQAIDLGTITLRKPCGTPTILSVNAASSASLTASWTGVECDDLAGYNVYCSDDSNNVYSPANLVNGSLITQTVEGKWQWEISGLEIGVQYYVMVTSVDQDGLESPPQVGPADGTILPQKIGEVYCSGCSFQSLDALRLDKNDWYVFFTNSDVLQAHDLEKDDVTQKIIVGGPTTCPPIDLAVNPVGNQAYTLQSGDCSAYRLSIIDFTQTAITVTQELPLGALPYRCALSPDGEYLFISFEDKIKTIDVDAPATQTETSLTGTLKCLGVMGDYLYVGKYYSGSISVIDISDPSPLNYSWVNPNDYASLGLPPVNLYSGTMPGDMITNPEGTKMYVANYGSNSVTVINTETGSVYNVETSEDAGFSSPYRMAVWQDVLFVTNYNDSSVTLVNMKTDKAAGKVVLNAAGPKGIAVTQDGTKIFVACQTGPAIKILGYEY</sequence>
<dbReference type="PANTHER" id="PTHR47197">
    <property type="entry name" value="PROTEIN NIRF"/>
    <property type="match status" value="1"/>
</dbReference>
<dbReference type="InterPro" id="IPR011048">
    <property type="entry name" value="Haem_d1_sf"/>
</dbReference>
<organism evidence="2 3">
    <name type="scientific">Desulfatibacillum aliphaticivorans</name>
    <dbReference type="NCBI Taxonomy" id="218208"/>
    <lineage>
        <taxon>Bacteria</taxon>
        <taxon>Pseudomonadati</taxon>
        <taxon>Thermodesulfobacteriota</taxon>
        <taxon>Desulfobacteria</taxon>
        <taxon>Desulfobacterales</taxon>
        <taxon>Desulfatibacillaceae</taxon>
        <taxon>Desulfatibacillum</taxon>
    </lineage>
</organism>
<dbReference type="InterPro" id="IPR008969">
    <property type="entry name" value="CarboxyPept-like_regulatory"/>
</dbReference>
<feature type="domain" description="Fibronectin type-III" evidence="1">
    <location>
        <begin position="706"/>
        <end position="792"/>
    </location>
</feature>
<evidence type="ECO:0000313" key="3">
    <source>
        <dbReference type="Proteomes" id="UP000000739"/>
    </source>
</evidence>
<proteinExistence type="predicted"/>
<gene>
    <name evidence="2" type="ordered locus">Dalk_2130</name>
</gene>
<dbReference type="InterPro" id="IPR013783">
    <property type="entry name" value="Ig-like_fold"/>
</dbReference>
<evidence type="ECO:0000259" key="1">
    <source>
        <dbReference type="Pfam" id="PF00041"/>
    </source>
</evidence>
<dbReference type="RefSeq" id="WP_015946901.1">
    <property type="nucleotide sequence ID" value="NC_011768.1"/>
</dbReference>
<reference evidence="2 3" key="1">
    <citation type="journal article" date="2012" name="Environ. Microbiol.">
        <title>The genome sequence of Desulfatibacillum alkenivorans AK-01: a blueprint for anaerobic alkane oxidation.</title>
        <authorList>
            <person name="Callaghan A.V."/>
            <person name="Morris B.E."/>
            <person name="Pereira I.A."/>
            <person name="McInerney M.J."/>
            <person name="Austin R.N."/>
            <person name="Groves J.T."/>
            <person name="Kukor J.J."/>
            <person name="Suflita J.M."/>
            <person name="Young L.Y."/>
            <person name="Zylstra G.J."/>
            <person name="Wawrik B."/>
        </authorList>
    </citation>
    <scope>NUCLEOTIDE SEQUENCE [LARGE SCALE GENOMIC DNA]</scope>
    <source>
        <strain evidence="2 3">AK-01</strain>
    </source>
</reference>
<dbReference type="InterPro" id="IPR011964">
    <property type="entry name" value="YVTN_b-propeller_repeat"/>
</dbReference>
<dbReference type="Gene3D" id="2.130.10.10">
    <property type="entry name" value="YVTN repeat-like/Quinoprotein amine dehydrogenase"/>
    <property type="match status" value="2"/>
</dbReference>
<dbReference type="InterPro" id="IPR013784">
    <property type="entry name" value="Carb-bd-like_fold"/>
</dbReference>